<dbReference type="Proteomes" id="UP000274097">
    <property type="component" value="Unassembled WGS sequence"/>
</dbReference>
<protein>
    <submittedName>
        <fullName evidence="2">Uncharacterized protein</fullName>
    </submittedName>
</protein>
<gene>
    <name evidence="2" type="ORF">D6Z83_21050</name>
    <name evidence="3" type="ORF">EBE87_26115</name>
</gene>
<keyword evidence="4" id="KW-1185">Reference proteome</keyword>
<dbReference type="EMBL" id="RFLX01000061">
    <property type="protein sequence ID" value="RMI15352.1"/>
    <property type="molecule type" value="Genomic_DNA"/>
</dbReference>
<reference evidence="2 5" key="1">
    <citation type="submission" date="2018-09" db="EMBL/GenBank/DDBJ databases">
        <title>Roseomonas sp. nov., isolated from feces of Tibetan antelopes in the Qinghai-Tibet plateau, China.</title>
        <authorList>
            <person name="Tian Z."/>
        </authorList>
    </citation>
    <scope>NUCLEOTIDE SEQUENCE [LARGE SCALE GENOMIC DNA]</scope>
    <source>
        <strain evidence="3 4">Z23</strain>
        <strain evidence="2 5">Z24</strain>
    </source>
</reference>
<accession>A0A3A9J9H9</accession>
<organism evidence="2 5">
    <name type="scientific">Teichococcus wenyumeiae</name>
    <dbReference type="NCBI Taxonomy" id="2478470"/>
    <lineage>
        <taxon>Bacteria</taxon>
        <taxon>Pseudomonadati</taxon>
        <taxon>Pseudomonadota</taxon>
        <taxon>Alphaproteobacteria</taxon>
        <taxon>Acetobacterales</taxon>
        <taxon>Roseomonadaceae</taxon>
        <taxon>Roseomonas</taxon>
    </lineage>
</organism>
<evidence type="ECO:0000313" key="2">
    <source>
        <dbReference type="EMBL" id="RKK02181.1"/>
    </source>
</evidence>
<keyword evidence="1" id="KW-0472">Membrane</keyword>
<name>A0A3A9J9H9_9PROT</name>
<keyword evidence="1" id="KW-0812">Transmembrane</keyword>
<dbReference type="Proteomes" id="UP000278036">
    <property type="component" value="Unassembled WGS sequence"/>
</dbReference>
<feature type="transmembrane region" description="Helical" evidence="1">
    <location>
        <begin position="31"/>
        <end position="55"/>
    </location>
</feature>
<evidence type="ECO:0000313" key="5">
    <source>
        <dbReference type="Proteomes" id="UP000278036"/>
    </source>
</evidence>
<dbReference type="EMBL" id="RAQU01000176">
    <property type="protein sequence ID" value="RKK02181.1"/>
    <property type="molecule type" value="Genomic_DNA"/>
</dbReference>
<evidence type="ECO:0000256" key="1">
    <source>
        <dbReference type="SAM" id="Phobius"/>
    </source>
</evidence>
<proteinExistence type="predicted"/>
<sequence length="60" mass="6315">MAVRPMNTDLPMTDPVIASREERRAPLESSLAAATGITTGVGISAVFWVVVICAVRAAMN</sequence>
<evidence type="ECO:0000313" key="3">
    <source>
        <dbReference type="EMBL" id="RMI15352.1"/>
    </source>
</evidence>
<dbReference type="AlphaFoldDB" id="A0A3A9J9H9"/>
<dbReference type="InParanoid" id="A0A3A9J9H9"/>
<comment type="caution">
    <text evidence="2">The sequence shown here is derived from an EMBL/GenBank/DDBJ whole genome shotgun (WGS) entry which is preliminary data.</text>
</comment>
<evidence type="ECO:0000313" key="4">
    <source>
        <dbReference type="Proteomes" id="UP000274097"/>
    </source>
</evidence>
<keyword evidence="1" id="KW-1133">Transmembrane helix</keyword>